<name>A0A0K0G599_STRVS</name>
<reference evidence="3" key="2">
    <citation type="submission" date="2015-08" db="UniProtKB">
        <authorList>
            <consortium name="WormBaseParasite"/>
        </authorList>
    </citation>
    <scope>IDENTIFICATION</scope>
</reference>
<evidence type="ECO:0000313" key="2">
    <source>
        <dbReference type="Proteomes" id="UP000035680"/>
    </source>
</evidence>
<protein>
    <submittedName>
        <fullName evidence="3">DUF2778 domain-containing protein</fullName>
    </submittedName>
</protein>
<sequence>MKDLTIRYNYEHYQTTPGNHDSDGCVEPLHRSINENLAIVRMLNSSYNHAIEDTPFKIMFDTQYTRTYGIQRIKDDNVWLKPVNGDEWGLEKGKREKPDAEEVCSSQGG</sequence>
<dbReference type="Gene3D" id="3.30.420.10">
    <property type="entry name" value="Ribonuclease H-like superfamily/Ribonuclease H"/>
    <property type="match status" value="1"/>
</dbReference>
<dbReference type="Proteomes" id="UP000035680">
    <property type="component" value="Unassembled WGS sequence"/>
</dbReference>
<feature type="region of interest" description="Disordered" evidence="1">
    <location>
        <begin position="90"/>
        <end position="109"/>
    </location>
</feature>
<dbReference type="InterPro" id="IPR036397">
    <property type="entry name" value="RNaseH_sf"/>
</dbReference>
<evidence type="ECO:0000313" key="3">
    <source>
        <dbReference type="WBParaSite" id="SVE_1991500.1"/>
    </source>
</evidence>
<accession>A0A0K0G599</accession>
<organism evidence="2 3">
    <name type="scientific">Strongyloides venezuelensis</name>
    <name type="common">Threadworm</name>
    <dbReference type="NCBI Taxonomy" id="75913"/>
    <lineage>
        <taxon>Eukaryota</taxon>
        <taxon>Metazoa</taxon>
        <taxon>Ecdysozoa</taxon>
        <taxon>Nematoda</taxon>
        <taxon>Chromadorea</taxon>
        <taxon>Rhabditida</taxon>
        <taxon>Tylenchina</taxon>
        <taxon>Panagrolaimomorpha</taxon>
        <taxon>Strongyloidoidea</taxon>
        <taxon>Strongyloididae</taxon>
        <taxon>Strongyloides</taxon>
    </lineage>
</organism>
<proteinExistence type="predicted"/>
<reference evidence="2" key="1">
    <citation type="submission" date="2014-07" db="EMBL/GenBank/DDBJ databases">
        <authorList>
            <person name="Martin A.A"/>
            <person name="De Silva N."/>
        </authorList>
    </citation>
    <scope>NUCLEOTIDE SEQUENCE</scope>
</reference>
<dbReference type="GO" id="GO:0003676">
    <property type="term" value="F:nucleic acid binding"/>
    <property type="evidence" value="ECO:0007669"/>
    <property type="project" value="InterPro"/>
</dbReference>
<dbReference type="AlphaFoldDB" id="A0A0K0G599"/>
<evidence type="ECO:0000256" key="1">
    <source>
        <dbReference type="SAM" id="MobiDB-lite"/>
    </source>
</evidence>
<feature type="compositionally biased region" description="Basic and acidic residues" evidence="1">
    <location>
        <begin position="90"/>
        <end position="100"/>
    </location>
</feature>
<keyword evidence="2" id="KW-1185">Reference proteome</keyword>
<dbReference type="WBParaSite" id="SVE_1991500.1">
    <property type="protein sequence ID" value="SVE_1991500.1"/>
    <property type="gene ID" value="SVE_1991500"/>
</dbReference>